<dbReference type="EMBL" id="PREU01000004">
    <property type="protein sequence ID" value="PPA76063.1"/>
    <property type="molecule type" value="Genomic_DNA"/>
</dbReference>
<gene>
    <name evidence="1" type="ORF">C4E15_10285</name>
</gene>
<name>A0A2S5GT85_9BURK</name>
<accession>A0A2S5GT85</accession>
<organism evidence="1 2">
    <name type="scientific">Achromobacter spanius</name>
    <dbReference type="NCBI Taxonomy" id="217203"/>
    <lineage>
        <taxon>Bacteria</taxon>
        <taxon>Pseudomonadati</taxon>
        <taxon>Pseudomonadota</taxon>
        <taxon>Betaproteobacteria</taxon>
        <taxon>Burkholderiales</taxon>
        <taxon>Alcaligenaceae</taxon>
        <taxon>Achromobacter</taxon>
    </lineage>
</organism>
<dbReference type="Proteomes" id="UP000239990">
    <property type="component" value="Unassembled WGS sequence"/>
</dbReference>
<dbReference type="RefSeq" id="WP_104143439.1">
    <property type="nucleotide sequence ID" value="NZ_PREU01000004.1"/>
</dbReference>
<dbReference type="AlphaFoldDB" id="A0A2S5GT85"/>
<evidence type="ECO:0000313" key="1">
    <source>
        <dbReference type="EMBL" id="PPA76063.1"/>
    </source>
</evidence>
<reference evidence="1 2" key="1">
    <citation type="submission" date="2018-02" db="EMBL/GenBank/DDBJ databases">
        <title>Draft Genome of Achromobacter spanius stain 6.</title>
        <authorList>
            <person name="Gunasekera T.S."/>
            <person name="Radwan O."/>
            <person name="Ruiz O.N."/>
        </authorList>
    </citation>
    <scope>NUCLEOTIDE SEQUENCE [LARGE SCALE GENOMIC DNA]</scope>
    <source>
        <strain evidence="1 2">6</strain>
    </source>
</reference>
<comment type="caution">
    <text evidence="1">The sequence shown here is derived from an EMBL/GenBank/DDBJ whole genome shotgun (WGS) entry which is preliminary data.</text>
</comment>
<protein>
    <recommendedName>
        <fullName evidence="3">DUF2783 domain-containing protein</fullName>
    </recommendedName>
</protein>
<sequence>MNNDDLDQVYTAMAQALTRVGESQAPLFLSILGLSLLSRQPHADTALALLAQAESACLDQAAVANYPAATGTTTTTARPT</sequence>
<evidence type="ECO:0000313" key="2">
    <source>
        <dbReference type="Proteomes" id="UP000239990"/>
    </source>
</evidence>
<evidence type="ECO:0008006" key="3">
    <source>
        <dbReference type="Google" id="ProtNLM"/>
    </source>
</evidence>
<proteinExistence type="predicted"/>